<organism evidence="1 2">
    <name type="scientific">Enterococcus mundtii</name>
    <dbReference type="NCBI Taxonomy" id="53346"/>
    <lineage>
        <taxon>Bacteria</taxon>
        <taxon>Bacillati</taxon>
        <taxon>Bacillota</taxon>
        <taxon>Bacilli</taxon>
        <taxon>Lactobacillales</taxon>
        <taxon>Enterococcaceae</taxon>
        <taxon>Enterococcus</taxon>
    </lineage>
</organism>
<reference evidence="1 2" key="1">
    <citation type="journal article" date="2018" name="Pathog. Dis.">
        <title>Whole-genome sequencing based characterization of antimicrobial resistance in Enterococcus.</title>
        <authorList>
            <person name="Tyson G."/>
        </authorList>
    </citation>
    <scope>NUCLEOTIDE SEQUENCE [LARGE SCALE GENOMIC DNA]</scope>
    <source>
        <strain evidence="1 2">CVM N55263</strain>
    </source>
</reference>
<name>A0A2S7RYS7_ENTMU</name>
<protein>
    <submittedName>
        <fullName evidence="1">Uncharacterized protein</fullName>
    </submittedName>
</protein>
<gene>
    <name evidence="1" type="ORF">CUS89_01940</name>
</gene>
<sequence>MVIIYVKRVNGSIRRSMEEINLSWSNQMKNDVGGKLISLEDRREKAWTVIVFNHFSKELMGFLSDAATVENLQFTQRKEELGIFKENEAKAILDAIRALKNEEDVIRKTFTDSGHVDWVSGTYFDFEIAKVTFE</sequence>
<dbReference type="AlphaFoldDB" id="A0A2S7RYS7"/>
<dbReference type="EMBL" id="PUAP01000006">
    <property type="protein sequence ID" value="PQF25313.1"/>
    <property type="molecule type" value="Genomic_DNA"/>
</dbReference>
<evidence type="ECO:0000313" key="1">
    <source>
        <dbReference type="EMBL" id="PQF25313.1"/>
    </source>
</evidence>
<evidence type="ECO:0000313" key="2">
    <source>
        <dbReference type="Proteomes" id="UP000237934"/>
    </source>
</evidence>
<accession>A0A2S7RYS7</accession>
<comment type="caution">
    <text evidence="1">The sequence shown here is derived from an EMBL/GenBank/DDBJ whole genome shotgun (WGS) entry which is preliminary data.</text>
</comment>
<dbReference type="RefSeq" id="WP_104870834.1">
    <property type="nucleotide sequence ID" value="NZ_PUAP01000006.1"/>
</dbReference>
<proteinExistence type="predicted"/>
<dbReference type="Proteomes" id="UP000237934">
    <property type="component" value="Unassembled WGS sequence"/>
</dbReference>